<dbReference type="SUPFAM" id="SSF57667">
    <property type="entry name" value="beta-beta-alpha zinc fingers"/>
    <property type="match status" value="1"/>
</dbReference>
<dbReference type="PROSITE" id="PS50157">
    <property type="entry name" value="ZINC_FINGER_C2H2_2"/>
    <property type="match status" value="2"/>
</dbReference>
<dbReference type="InterPro" id="IPR013087">
    <property type="entry name" value="Znf_C2H2_type"/>
</dbReference>
<dbReference type="PANTHER" id="PTHR23226">
    <property type="entry name" value="ZINC FINGER AND SCAN DOMAIN-CONTAINING"/>
    <property type="match status" value="1"/>
</dbReference>
<keyword evidence="2" id="KW-0479">Metal-binding</keyword>
<dbReference type="FunFam" id="3.30.160.60:FF:000072">
    <property type="entry name" value="zinc finger protein 143 isoform X1"/>
    <property type="match status" value="1"/>
</dbReference>
<dbReference type="GO" id="GO:0008270">
    <property type="term" value="F:zinc ion binding"/>
    <property type="evidence" value="ECO:0007669"/>
    <property type="project" value="UniProtKB-KW"/>
</dbReference>
<dbReference type="InterPro" id="IPR036236">
    <property type="entry name" value="Znf_C2H2_sf"/>
</dbReference>
<comment type="subcellular location">
    <subcellularLocation>
        <location evidence="1">Nucleus</location>
    </subcellularLocation>
</comment>
<dbReference type="OrthoDB" id="8922241at2759"/>
<evidence type="ECO:0000313" key="10">
    <source>
        <dbReference type="EMBL" id="KTW32053.1"/>
    </source>
</evidence>
<dbReference type="GO" id="GO:0000981">
    <property type="term" value="F:DNA-binding transcription factor activity, RNA polymerase II-specific"/>
    <property type="evidence" value="ECO:0007669"/>
    <property type="project" value="TreeGrafter"/>
</dbReference>
<keyword evidence="6" id="KW-0539">Nucleus</keyword>
<dbReference type="EMBL" id="LFWA01000003">
    <property type="protein sequence ID" value="KTW32053.1"/>
    <property type="molecule type" value="Genomic_DNA"/>
</dbReference>
<dbReference type="Gene3D" id="3.30.160.60">
    <property type="entry name" value="Classic Zinc Finger"/>
    <property type="match status" value="2"/>
</dbReference>
<evidence type="ECO:0000256" key="2">
    <source>
        <dbReference type="ARBA" id="ARBA00022723"/>
    </source>
</evidence>
<name>A0A0W4ZUK0_PNEJ7</name>
<evidence type="ECO:0000256" key="1">
    <source>
        <dbReference type="ARBA" id="ARBA00004123"/>
    </source>
</evidence>
<dbReference type="PROSITE" id="PS00028">
    <property type="entry name" value="ZINC_FINGER_C2H2_1"/>
    <property type="match status" value="1"/>
</dbReference>
<keyword evidence="4 7" id="KW-0863">Zinc-finger</keyword>
<dbReference type="STRING" id="1408657.A0A0W4ZUK0"/>
<accession>A0A0W4ZUK0</accession>
<dbReference type="GeneID" id="28939254"/>
<feature type="domain" description="C2H2-type" evidence="9">
    <location>
        <begin position="323"/>
        <end position="350"/>
    </location>
</feature>
<feature type="region of interest" description="Disordered" evidence="8">
    <location>
        <begin position="18"/>
        <end position="38"/>
    </location>
</feature>
<dbReference type="VEuPathDB" id="FungiDB:T551_00735"/>
<dbReference type="FunFam" id="3.30.160.60:FF:000100">
    <property type="entry name" value="Zinc finger 45-like"/>
    <property type="match status" value="1"/>
</dbReference>
<dbReference type="GO" id="GO:0005634">
    <property type="term" value="C:nucleus"/>
    <property type="evidence" value="ECO:0007669"/>
    <property type="project" value="UniProtKB-SubCell"/>
</dbReference>
<feature type="domain" description="C2H2-type" evidence="9">
    <location>
        <begin position="351"/>
        <end position="369"/>
    </location>
</feature>
<organism evidence="10 11">
    <name type="scientific">Pneumocystis jirovecii (strain RU7)</name>
    <name type="common">Human pneumocystis pneumonia agent</name>
    <dbReference type="NCBI Taxonomy" id="1408657"/>
    <lineage>
        <taxon>Eukaryota</taxon>
        <taxon>Fungi</taxon>
        <taxon>Dikarya</taxon>
        <taxon>Ascomycota</taxon>
        <taxon>Taphrinomycotina</taxon>
        <taxon>Pneumocystomycetes</taxon>
        <taxon>Pneumocystaceae</taxon>
        <taxon>Pneumocystis</taxon>
    </lineage>
</organism>
<reference evidence="11" key="1">
    <citation type="journal article" date="2016" name="Nat. Commun.">
        <title>Genome analysis of three Pneumocystis species reveals adaptation mechanisms to life exclusively in mammalian hosts.</title>
        <authorList>
            <person name="Ma L."/>
            <person name="Chen Z."/>
            <person name="Huang D.W."/>
            <person name="Kutty G."/>
            <person name="Ishihara M."/>
            <person name="Wang H."/>
            <person name="Abouelleil A."/>
            <person name="Bishop L."/>
            <person name="Davey E."/>
            <person name="Deng R."/>
            <person name="Deng X."/>
            <person name="Fan L."/>
            <person name="Fantoni G."/>
            <person name="Fitzgerald M."/>
            <person name="Gogineni E."/>
            <person name="Goldberg J.M."/>
            <person name="Handley G."/>
            <person name="Hu X."/>
            <person name="Huber C."/>
            <person name="Jiao X."/>
            <person name="Jones K."/>
            <person name="Levin J.Z."/>
            <person name="Liu Y."/>
            <person name="Macdonald P."/>
            <person name="Melnikov A."/>
            <person name="Raley C."/>
            <person name="Sassi M."/>
            <person name="Sherman B.T."/>
            <person name="Song X."/>
            <person name="Sykes S."/>
            <person name="Tran B."/>
            <person name="Walsh L."/>
            <person name="Xia Y."/>
            <person name="Yang J."/>
            <person name="Young S."/>
            <person name="Zeng Q."/>
            <person name="Zheng X."/>
            <person name="Stephens R."/>
            <person name="Nusbaum C."/>
            <person name="Birren B.W."/>
            <person name="Azadi P."/>
            <person name="Lempicki R.A."/>
            <person name="Cuomo C.A."/>
            <person name="Kovacs J.A."/>
        </authorList>
    </citation>
    <scope>NUCLEOTIDE SEQUENCE [LARGE SCALE GENOMIC DNA]</scope>
    <source>
        <strain evidence="11">RU7</strain>
    </source>
</reference>
<dbReference type="PANTHER" id="PTHR23226:SF416">
    <property type="entry name" value="FI01424P"/>
    <property type="match status" value="1"/>
</dbReference>
<proteinExistence type="predicted"/>
<comment type="caution">
    <text evidence="10">The sequence shown here is derived from an EMBL/GenBank/DDBJ whole genome shotgun (WGS) entry which is preliminary data.</text>
</comment>
<dbReference type="RefSeq" id="XP_018230745.1">
    <property type="nucleotide sequence ID" value="XM_018372999.1"/>
</dbReference>
<dbReference type="GO" id="GO:0000978">
    <property type="term" value="F:RNA polymerase II cis-regulatory region sequence-specific DNA binding"/>
    <property type="evidence" value="ECO:0007669"/>
    <property type="project" value="UniProtKB-ARBA"/>
</dbReference>
<sequence>MSLDQTQESLEMLFHVSSREDNGNLSNNTQSLPSPSNISDILQNNVESYKLIEDAANSKMQQLDQSLQFSDIQGQFSSPYFSPQQADSIIGLSHQDEMYDSSNFSSPSSIGMPSLLGYSPATIIQGGHTPESHFSQQHPYLVLQQQSLGSLNNNYYEQQSYFPSFATNFSPVYPYLAQGDTSYTSFWVNGQSQFNGKFESFLPFIHSLYQTYDYNNAINYQTYDYNNTINYQPYSQLLSLQNNYSSMGPILYTTCGESCAGCPNCFSNQLSSSNRVSKNDNNLQLSMQSSQNNYSLKKKSTSTKFPLTSRPIKVSTVFSNRPFKCDQCFQSFNRNHDLKRHKRIHLDVKLFPCPSCDKSFSRKDALKRHILVKGCIR</sequence>
<gene>
    <name evidence="10" type="ORF">T551_00735</name>
</gene>
<keyword evidence="11" id="KW-1185">Reference proteome</keyword>
<evidence type="ECO:0000256" key="8">
    <source>
        <dbReference type="SAM" id="MobiDB-lite"/>
    </source>
</evidence>
<evidence type="ECO:0000256" key="5">
    <source>
        <dbReference type="ARBA" id="ARBA00022833"/>
    </source>
</evidence>
<evidence type="ECO:0000259" key="9">
    <source>
        <dbReference type="PROSITE" id="PS50157"/>
    </source>
</evidence>
<evidence type="ECO:0000256" key="4">
    <source>
        <dbReference type="ARBA" id="ARBA00022771"/>
    </source>
</evidence>
<keyword evidence="5" id="KW-0862">Zinc</keyword>
<evidence type="ECO:0000256" key="7">
    <source>
        <dbReference type="PROSITE-ProRule" id="PRU00042"/>
    </source>
</evidence>
<evidence type="ECO:0000313" key="11">
    <source>
        <dbReference type="Proteomes" id="UP000053447"/>
    </source>
</evidence>
<dbReference type="eggNOG" id="KOG1721">
    <property type="taxonomic scope" value="Eukaryota"/>
</dbReference>
<dbReference type="SMART" id="SM00355">
    <property type="entry name" value="ZnF_C2H2"/>
    <property type="match status" value="2"/>
</dbReference>
<protein>
    <recommendedName>
        <fullName evidence="9">C2H2-type domain-containing protein</fullName>
    </recommendedName>
</protein>
<feature type="compositionally biased region" description="Polar residues" evidence="8">
    <location>
        <begin position="23"/>
        <end position="38"/>
    </location>
</feature>
<dbReference type="Proteomes" id="UP000053447">
    <property type="component" value="Unassembled WGS sequence"/>
</dbReference>
<evidence type="ECO:0000256" key="3">
    <source>
        <dbReference type="ARBA" id="ARBA00022737"/>
    </source>
</evidence>
<dbReference type="Pfam" id="PF00096">
    <property type="entry name" value="zf-C2H2"/>
    <property type="match status" value="2"/>
</dbReference>
<dbReference type="AlphaFoldDB" id="A0A0W4ZUK0"/>
<keyword evidence="3" id="KW-0677">Repeat</keyword>
<evidence type="ECO:0000256" key="6">
    <source>
        <dbReference type="ARBA" id="ARBA00023242"/>
    </source>
</evidence>